<evidence type="ECO:0000313" key="4">
    <source>
        <dbReference type="Proteomes" id="UP001210261"/>
    </source>
</evidence>
<dbReference type="EMBL" id="JAQHXR010000005">
    <property type="protein sequence ID" value="MDA3969558.1"/>
    <property type="molecule type" value="Genomic_DNA"/>
</dbReference>
<dbReference type="Proteomes" id="UP001210261">
    <property type="component" value="Unassembled WGS sequence"/>
</dbReference>
<accession>A0ABT4VHA2</accession>
<evidence type="ECO:0000256" key="1">
    <source>
        <dbReference type="ARBA" id="ARBA00012882"/>
    </source>
</evidence>
<comment type="caution">
    <text evidence="3">The sequence shown here is derived from an EMBL/GenBank/DDBJ whole genome shotgun (WGS) entry which is preliminary data.</text>
</comment>
<proteinExistence type="inferred from homology"/>
<dbReference type="EC" id="2.3.1.-" evidence="2"/>
<dbReference type="Pfam" id="PF02522">
    <property type="entry name" value="Antibiotic_NAT"/>
    <property type="match status" value="1"/>
</dbReference>
<evidence type="ECO:0000256" key="2">
    <source>
        <dbReference type="RuleBase" id="RU365031"/>
    </source>
</evidence>
<dbReference type="SUPFAM" id="SSF110710">
    <property type="entry name" value="TTHA0583/YokD-like"/>
    <property type="match status" value="1"/>
</dbReference>
<keyword evidence="2" id="KW-0046">Antibiotic resistance</keyword>
<evidence type="ECO:0000313" key="3">
    <source>
        <dbReference type="EMBL" id="MDA3969558.1"/>
    </source>
</evidence>
<gene>
    <name evidence="3" type="ORF">PF021_07745</name>
</gene>
<keyword evidence="2" id="KW-0012">Acyltransferase</keyword>
<keyword evidence="4" id="KW-1185">Reference proteome</keyword>
<sequence length="270" mass="31129">MKTYALEEFESFLKIHTKDSKNILIHSAIANLGIPTKNNQKIPPQEIMDNYLEILLKCNSEILMPCFNYSFPKTHFADLRSLPSEVGILTEAYRNATKHRSIHPMFSFCSNNGESIDKSVEYNPFLGNCVYQNLLDSNALMIFLGIDIRVCTFMMFVEANFGVKYRYFKPFSGEVIDLEEISHKGEFYHFCLPPNGEIVVDYSKMFKALLSLGVVKSQKLGASFLYYFNAQDFYKAVKNELTKNPYLLLKTSPKRFWTFKNGEDTILESL</sequence>
<dbReference type="InterPro" id="IPR003679">
    <property type="entry name" value="Amioglycoside_AcTrfase"/>
</dbReference>
<comment type="similarity">
    <text evidence="2">Belongs to the antibiotic N-acetyltransferase family.</text>
</comment>
<keyword evidence="2" id="KW-0808">Transferase</keyword>
<organism evidence="3 4">
    <name type="scientific">Helicobacter ibis</name>
    <dbReference type="NCBI Taxonomy" id="2962633"/>
    <lineage>
        <taxon>Bacteria</taxon>
        <taxon>Pseudomonadati</taxon>
        <taxon>Campylobacterota</taxon>
        <taxon>Epsilonproteobacteria</taxon>
        <taxon>Campylobacterales</taxon>
        <taxon>Helicobacteraceae</taxon>
        <taxon>Helicobacter</taxon>
    </lineage>
</organism>
<name>A0ABT4VHA2_9HELI</name>
<comment type="catalytic activity">
    <reaction evidence="2">
        <text>a 2-deoxystreptamine antibiotic + acetyl-CoA = an N(3)-acetyl-2-deoxystreptamine antibiotic + CoA + H(+)</text>
        <dbReference type="Rhea" id="RHEA:12665"/>
        <dbReference type="ChEBI" id="CHEBI:15378"/>
        <dbReference type="ChEBI" id="CHEBI:57287"/>
        <dbReference type="ChEBI" id="CHEBI:57288"/>
        <dbReference type="ChEBI" id="CHEBI:57921"/>
        <dbReference type="ChEBI" id="CHEBI:77452"/>
        <dbReference type="EC" id="2.3.1.81"/>
    </reaction>
</comment>
<dbReference type="InterPro" id="IPR028345">
    <property type="entry name" value="Antibiotic_NAT-like"/>
</dbReference>
<protein>
    <recommendedName>
        <fullName evidence="1 2">Aminoglycoside N(3)-acetyltransferase</fullName>
        <ecNumber evidence="2">2.3.1.-</ecNumber>
    </recommendedName>
</protein>
<dbReference type="RefSeq" id="WP_271021918.1">
    <property type="nucleotide sequence ID" value="NZ_JAQHXR010000005.1"/>
</dbReference>
<reference evidence="3 4" key="1">
    <citation type="submission" date="2023-01" db="EMBL/GenBank/DDBJ databases">
        <title>Description of Helicobacter ibis sp. nov. isolated from faecal droppings of black-faced ibis (Theristicus melanopis).</title>
        <authorList>
            <person name="Lopez-Cantillo M."/>
            <person name="Vidal-Veuthey B."/>
            <person name="Mella A."/>
            <person name="De La Haba R."/>
            <person name="Collado L."/>
        </authorList>
    </citation>
    <scope>NUCLEOTIDE SEQUENCE [LARGE SCALE GENOMIC DNA]</scope>
    <source>
        <strain evidence="3 4">A82</strain>
    </source>
</reference>